<name>A0ABU2NPC5_9ACTN</name>
<dbReference type="InterPro" id="IPR050109">
    <property type="entry name" value="HTH-type_TetR-like_transc_reg"/>
</dbReference>
<dbReference type="InterPro" id="IPR001647">
    <property type="entry name" value="HTH_TetR"/>
</dbReference>
<dbReference type="Gene3D" id="1.10.357.10">
    <property type="entry name" value="Tetracycline Repressor, domain 2"/>
    <property type="match status" value="1"/>
</dbReference>
<dbReference type="SUPFAM" id="SSF46689">
    <property type="entry name" value="Homeodomain-like"/>
    <property type="match status" value="1"/>
</dbReference>
<evidence type="ECO:0000313" key="5">
    <source>
        <dbReference type="Proteomes" id="UP001183414"/>
    </source>
</evidence>
<keyword evidence="1 2" id="KW-0238">DNA-binding</keyword>
<keyword evidence="5" id="KW-1185">Reference proteome</keyword>
<evidence type="ECO:0000256" key="1">
    <source>
        <dbReference type="ARBA" id="ARBA00023125"/>
    </source>
</evidence>
<dbReference type="PROSITE" id="PS50977">
    <property type="entry name" value="HTH_TETR_2"/>
    <property type="match status" value="1"/>
</dbReference>
<comment type="caution">
    <text evidence="4">The sequence shown here is derived from an EMBL/GenBank/DDBJ whole genome shotgun (WGS) entry which is preliminary data.</text>
</comment>
<dbReference type="RefSeq" id="WP_311671980.1">
    <property type="nucleotide sequence ID" value="NZ_JAVREQ010000002.1"/>
</dbReference>
<dbReference type="Pfam" id="PF00440">
    <property type="entry name" value="TetR_N"/>
    <property type="match status" value="1"/>
</dbReference>
<evidence type="ECO:0000313" key="4">
    <source>
        <dbReference type="EMBL" id="MDT0378068.1"/>
    </source>
</evidence>
<dbReference type="PANTHER" id="PTHR30055:SF146">
    <property type="entry name" value="HTH-TYPE TRANSCRIPTIONAL DUAL REGULATOR CECR"/>
    <property type="match status" value="1"/>
</dbReference>
<gene>
    <name evidence="4" type="ORF">RM572_04665</name>
</gene>
<protein>
    <submittedName>
        <fullName evidence="4">TetR/AcrR family transcriptional regulator</fullName>
    </submittedName>
</protein>
<feature type="DNA-binding region" description="H-T-H motif" evidence="2">
    <location>
        <begin position="25"/>
        <end position="44"/>
    </location>
</feature>
<reference evidence="5" key="1">
    <citation type="submission" date="2023-07" db="EMBL/GenBank/DDBJ databases">
        <title>30 novel species of actinomycetes from the DSMZ collection.</title>
        <authorList>
            <person name="Nouioui I."/>
        </authorList>
    </citation>
    <scope>NUCLEOTIDE SEQUENCE [LARGE SCALE GENOMIC DNA]</scope>
    <source>
        <strain evidence="5">DSM 42041</strain>
    </source>
</reference>
<accession>A0ABU2NPC5</accession>
<evidence type="ECO:0000259" key="3">
    <source>
        <dbReference type="PROSITE" id="PS50977"/>
    </source>
</evidence>
<dbReference type="PANTHER" id="PTHR30055">
    <property type="entry name" value="HTH-TYPE TRANSCRIPTIONAL REGULATOR RUTR"/>
    <property type="match status" value="1"/>
</dbReference>
<dbReference type="InterPro" id="IPR009057">
    <property type="entry name" value="Homeodomain-like_sf"/>
</dbReference>
<organism evidence="4 5">
    <name type="scientific">Streptomyces hazeniae</name>
    <dbReference type="NCBI Taxonomy" id="3075538"/>
    <lineage>
        <taxon>Bacteria</taxon>
        <taxon>Bacillati</taxon>
        <taxon>Actinomycetota</taxon>
        <taxon>Actinomycetes</taxon>
        <taxon>Kitasatosporales</taxon>
        <taxon>Streptomycetaceae</taxon>
        <taxon>Streptomyces</taxon>
    </lineage>
</organism>
<evidence type="ECO:0000256" key="2">
    <source>
        <dbReference type="PROSITE-ProRule" id="PRU00335"/>
    </source>
</evidence>
<feature type="domain" description="HTH tetR-type" evidence="3">
    <location>
        <begin position="2"/>
        <end position="62"/>
    </location>
</feature>
<dbReference type="EMBL" id="JAVREQ010000002">
    <property type="protein sequence ID" value="MDT0378068.1"/>
    <property type="molecule type" value="Genomic_DNA"/>
</dbReference>
<dbReference type="Proteomes" id="UP001183414">
    <property type="component" value="Unassembled WGS sequence"/>
</dbReference>
<sequence>MPTARESLLDAAHEAVSTRPWTGVRMVELAASAGVSRQTLYNEFGNKDGLGRALVHHRVEGFLRGAAAVAAQAVRGGADPPKGLAVAAGWMLRTIGGEPIVRCALTGCWTGRMPPAARGEPGTPQELADDLLRRLVAALAADAARAEPLHLACDAGLRLALSYVVVPVPGAEDEACTRIHDVTRALL</sequence>
<proteinExistence type="predicted"/>